<dbReference type="InterPro" id="IPR003018">
    <property type="entry name" value="GAF"/>
</dbReference>
<proteinExistence type="predicted"/>
<protein>
    <submittedName>
        <fullName evidence="4">GAF and ANTAR domain-containing protein</fullName>
    </submittedName>
</protein>
<dbReference type="Proteomes" id="UP001596174">
    <property type="component" value="Unassembled WGS sequence"/>
</dbReference>
<dbReference type="EMBL" id="JBHSQJ010000043">
    <property type="protein sequence ID" value="MFC5907802.1"/>
    <property type="molecule type" value="Genomic_DNA"/>
</dbReference>
<feature type="domain" description="ANTAR" evidence="3">
    <location>
        <begin position="171"/>
        <end position="226"/>
    </location>
</feature>
<name>A0ABW1G2L2_9ACTN</name>
<gene>
    <name evidence="4" type="ORF">ACFP3V_11295</name>
</gene>
<keyword evidence="5" id="KW-1185">Reference proteome</keyword>
<dbReference type="SUPFAM" id="SSF55781">
    <property type="entry name" value="GAF domain-like"/>
    <property type="match status" value="1"/>
</dbReference>
<evidence type="ECO:0000256" key="1">
    <source>
        <dbReference type="ARBA" id="ARBA00023015"/>
    </source>
</evidence>
<accession>A0ABW1G2L2</accession>
<keyword evidence="1" id="KW-0805">Transcription regulation</keyword>
<dbReference type="InterPro" id="IPR036388">
    <property type="entry name" value="WH-like_DNA-bd_sf"/>
</dbReference>
<reference evidence="5" key="1">
    <citation type="journal article" date="2019" name="Int. J. Syst. Evol. Microbiol.">
        <title>The Global Catalogue of Microorganisms (GCM) 10K type strain sequencing project: providing services to taxonomists for standard genome sequencing and annotation.</title>
        <authorList>
            <consortium name="The Broad Institute Genomics Platform"/>
            <consortium name="The Broad Institute Genome Sequencing Center for Infectious Disease"/>
            <person name="Wu L."/>
            <person name="Ma J."/>
        </authorList>
    </citation>
    <scope>NUCLEOTIDE SEQUENCE [LARGE SCALE GENOMIC DNA]</scope>
    <source>
        <strain evidence="5">JCM 4816</strain>
    </source>
</reference>
<dbReference type="Pfam" id="PF13185">
    <property type="entry name" value="GAF_2"/>
    <property type="match status" value="1"/>
</dbReference>
<sequence>MQALARVVQIMAEAVAETADDRLPHRLCEAFTAALGVRSAAISVMSDLDHRRLLHAQTSDAAGAEQLQFSLGEGPGLDAFLTGRPVLAGDLSGADARRWPLFAAGLAAQGLPVRAAFAFPMSVSEVRFGVLGLYQDTPGLLDEETLSAARIGVEIAGAALLKSIGSDESAEPGWLDSPDLDGVEIDQAVGMAMAQLDVDAQTALARLRARAFADGRPLGEVARDLIDRRFRFAPEDRDRTER</sequence>
<evidence type="ECO:0000313" key="4">
    <source>
        <dbReference type="EMBL" id="MFC5907802.1"/>
    </source>
</evidence>
<dbReference type="InterPro" id="IPR005561">
    <property type="entry name" value="ANTAR"/>
</dbReference>
<keyword evidence="2" id="KW-0804">Transcription</keyword>
<evidence type="ECO:0000259" key="3">
    <source>
        <dbReference type="SMART" id="SM01012"/>
    </source>
</evidence>
<dbReference type="InterPro" id="IPR029016">
    <property type="entry name" value="GAF-like_dom_sf"/>
</dbReference>
<evidence type="ECO:0000313" key="5">
    <source>
        <dbReference type="Proteomes" id="UP001596174"/>
    </source>
</evidence>
<comment type="caution">
    <text evidence="4">The sequence shown here is derived from an EMBL/GenBank/DDBJ whole genome shotgun (WGS) entry which is preliminary data.</text>
</comment>
<dbReference type="Gene3D" id="1.10.10.10">
    <property type="entry name" value="Winged helix-like DNA-binding domain superfamily/Winged helix DNA-binding domain"/>
    <property type="match status" value="1"/>
</dbReference>
<organism evidence="4 5">
    <name type="scientific">Streptacidiphilus monticola</name>
    <dbReference type="NCBI Taxonomy" id="2161674"/>
    <lineage>
        <taxon>Bacteria</taxon>
        <taxon>Bacillati</taxon>
        <taxon>Actinomycetota</taxon>
        <taxon>Actinomycetes</taxon>
        <taxon>Kitasatosporales</taxon>
        <taxon>Streptomycetaceae</taxon>
        <taxon>Streptacidiphilus</taxon>
    </lineage>
</organism>
<dbReference type="Gene3D" id="3.30.450.40">
    <property type="match status" value="1"/>
</dbReference>
<dbReference type="SMART" id="SM01012">
    <property type="entry name" value="ANTAR"/>
    <property type="match status" value="1"/>
</dbReference>
<dbReference type="Pfam" id="PF03861">
    <property type="entry name" value="ANTAR"/>
    <property type="match status" value="1"/>
</dbReference>
<dbReference type="RefSeq" id="WP_380582596.1">
    <property type="nucleotide sequence ID" value="NZ_JBHSQJ010000043.1"/>
</dbReference>
<evidence type="ECO:0000256" key="2">
    <source>
        <dbReference type="ARBA" id="ARBA00023163"/>
    </source>
</evidence>